<dbReference type="EMBL" id="JAFMOF010000002">
    <property type="protein sequence ID" value="MBO0654164.1"/>
    <property type="molecule type" value="Genomic_DNA"/>
</dbReference>
<evidence type="ECO:0000256" key="3">
    <source>
        <dbReference type="ARBA" id="ARBA00023163"/>
    </source>
</evidence>
<feature type="domain" description="HTH arsR-type" evidence="5">
    <location>
        <begin position="247"/>
        <end position="319"/>
    </location>
</feature>
<dbReference type="Proteomes" id="UP000664781">
    <property type="component" value="Unassembled WGS sequence"/>
</dbReference>
<evidence type="ECO:0000256" key="2">
    <source>
        <dbReference type="ARBA" id="ARBA00023125"/>
    </source>
</evidence>
<dbReference type="SUPFAM" id="SSF46785">
    <property type="entry name" value="Winged helix' DNA-binding domain"/>
    <property type="match status" value="1"/>
</dbReference>
<dbReference type="CDD" id="cd00090">
    <property type="entry name" value="HTH_ARSR"/>
    <property type="match status" value="1"/>
</dbReference>
<sequence length="339" mass="36415">MIRIHLTAADVARVRFASRPAPLQELNATLMMLVSGHREELLYGRWRRRLLRSLPAAVEPLADLVPAGRAPAFLDVFSTDLREGLDTARASHPDLVRSGIERAYAGHDAPVPLWVRDLHRGDADAWQVLRRAQHAAFETALGPVWPLVQDLHQAEFTRHALTVAEHGVGAALTALLPGSRLRESVWEFDGPGPRDVRPQGRGLVLVPTFHWTGHPVVADPPDGPLYLTYPAGPGLPLSASGAPGTEEALAAVLGRTRLGALVLLAEEHTTGDLARRLGVSDATASAHAAALRGAGLITTERAGRAVLHRRTALGSLLVRRRGPARARPDVSRAGRPADP</sequence>
<dbReference type="InterPro" id="IPR001845">
    <property type="entry name" value="HTH_ArsR_DNA-bd_dom"/>
</dbReference>
<dbReference type="AlphaFoldDB" id="A0A939JS08"/>
<dbReference type="GO" id="GO:0003700">
    <property type="term" value="F:DNA-binding transcription factor activity"/>
    <property type="evidence" value="ECO:0007669"/>
    <property type="project" value="InterPro"/>
</dbReference>
<comment type="caution">
    <text evidence="6">The sequence shown here is derived from an EMBL/GenBank/DDBJ whole genome shotgun (WGS) entry which is preliminary data.</text>
</comment>
<accession>A0A939JS08</accession>
<feature type="compositionally biased region" description="Basic and acidic residues" evidence="4">
    <location>
        <begin position="326"/>
        <end position="339"/>
    </location>
</feature>
<dbReference type="InterPro" id="IPR011991">
    <property type="entry name" value="ArsR-like_HTH"/>
</dbReference>
<dbReference type="GO" id="GO:0003677">
    <property type="term" value="F:DNA binding"/>
    <property type="evidence" value="ECO:0007669"/>
    <property type="project" value="UniProtKB-KW"/>
</dbReference>
<dbReference type="InterPro" id="IPR036388">
    <property type="entry name" value="WH-like_DNA-bd_sf"/>
</dbReference>
<protein>
    <submittedName>
        <fullName evidence="6">Winged helix-turn-helix transcriptional regulator</fullName>
    </submittedName>
</protein>
<feature type="region of interest" description="Disordered" evidence="4">
    <location>
        <begin position="320"/>
        <end position="339"/>
    </location>
</feature>
<dbReference type="SMART" id="SM00418">
    <property type="entry name" value="HTH_ARSR"/>
    <property type="match status" value="1"/>
</dbReference>
<keyword evidence="3" id="KW-0804">Transcription</keyword>
<keyword evidence="1" id="KW-0805">Transcription regulation</keyword>
<proteinExistence type="predicted"/>
<evidence type="ECO:0000256" key="4">
    <source>
        <dbReference type="SAM" id="MobiDB-lite"/>
    </source>
</evidence>
<keyword evidence="7" id="KW-1185">Reference proteome</keyword>
<name>A0A939JS08_9ACTN</name>
<dbReference type="InterPro" id="IPR051011">
    <property type="entry name" value="Metal_resp_trans_reg"/>
</dbReference>
<gene>
    <name evidence="6" type="ORF">J1792_15705</name>
</gene>
<dbReference type="InterPro" id="IPR036390">
    <property type="entry name" value="WH_DNA-bd_sf"/>
</dbReference>
<evidence type="ECO:0000256" key="1">
    <source>
        <dbReference type="ARBA" id="ARBA00023015"/>
    </source>
</evidence>
<keyword evidence="2" id="KW-0238">DNA-binding</keyword>
<dbReference type="Gene3D" id="1.10.10.10">
    <property type="entry name" value="Winged helix-like DNA-binding domain superfamily/Winged helix DNA-binding domain"/>
    <property type="match status" value="1"/>
</dbReference>
<dbReference type="Pfam" id="PF01022">
    <property type="entry name" value="HTH_5"/>
    <property type="match status" value="1"/>
</dbReference>
<evidence type="ECO:0000313" key="6">
    <source>
        <dbReference type="EMBL" id="MBO0654164.1"/>
    </source>
</evidence>
<organism evidence="6 7">
    <name type="scientific">Streptomyces triculaminicus</name>
    <dbReference type="NCBI Taxonomy" id="2816232"/>
    <lineage>
        <taxon>Bacteria</taxon>
        <taxon>Bacillati</taxon>
        <taxon>Actinomycetota</taxon>
        <taxon>Actinomycetes</taxon>
        <taxon>Kitasatosporales</taxon>
        <taxon>Streptomycetaceae</taxon>
        <taxon>Streptomyces</taxon>
    </lineage>
</organism>
<dbReference type="PANTHER" id="PTHR43132:SF8">
    <property type="entry name" value="HTH-TYPE TRANSCRIPTIONAL REGULATOR KMTR"/>
    <property type="match status" value="1"/>
</dbReference>
<reference evidence="6" key="1">
    <citation type="submission" date="2021-03" db="EMBL/GenBank/DDBJ databases">
        <title>Streptomyces strains.</title>
        <authorList>
            <person name="Lund M.B."/>
            <person name="Toerring T."/>
        </authorList>
    </citation>
    <scope>NUCLEOTIDE SEQUENCE</scope>
    <source>
        <strain evidence="6">JCM 4242</strain>
    </source>
</reference>
<evidence type="ECO:0000259" key="5">
    <source>
        <dbReference type="SMART" id="SM00418"/>
    </source>
</evidence>
<evidence type="ECO:0000313" key="7">
    <source>
        <dbReference type="Proteomes" id="UP000664781"/>
    </source>
</evidence>
<dbReference type="RefSeq" id="WP_207247509.1">
    <property type="nucleotide sequence ID" value="NZ_JAFMOF010000002.1"/>
</dbReference>
<dbReference type="PANTHER" id="PTHR43132">
    <property type="entry name" value="ARSENICAL RESISTANCE OPERON REPRESSOR ARSR-RELATED"/>
    <property type="match status" value="1"/>
</dbReference>